<feature type="compositionally biased region" description="Basic residues" evidence="1">
    <location>
        <begin position="144"/>
        <end position="153"/>
    </location>
</feature>
<dbReference type="InterPro" id="IPR001214">
    <property type="entry name" value="SET_dom"/>
</dbReference>
<feature type="compositionally biased region" description="Pro residues" evidence="1">
    <location>
        <begin position="1056"/>
        <end position="1068"/>
    </location>
</feature>
<feature type="region of interest" description="Disordered" evidence="1">
    <location>
        <begin position="1020"/>
        <end position="1039"/>
    </location>
</feature>
<feature type="compositionally biased region" description="Polar residues" evidence="1">
    <location>
        <begin position="154"/>
        <end position="170"/>
    </location>
</feature>
<dbReference type="SMART" id="SM00317">
    <property type="entry name" value="SET"/>
    <property type="match status" value="1"/>
</dbReference>
<feature type="domain" description="SET" evidence="2">
    <location>
        <begin position="370"/>
        <end position="649"/>
    </location>
</feature>
<name>A0ABQ7H7A7_DUNSA</name>
<feature type="region of interest" description="Disordered" evidence="1">
    <location>
        <begin position="449"/>
        <end position="566"/>
    </location>
</feature>
<feature type="compositionally biased region" description="Basic and acidic residues" evidence="1">
    <location>
        <begin position="1180"/>
        <end position="1194"/>
    </location>
</feature>
<dbReference type="Proteomes" id="UP000815325">
    <property type="component" value="Unassembled WGS sequence"/>
</dbReference>
<dbReference type="Gene3D" id="2.170.270.10">
    <property type="entry name" value="SET domain"/>
    <property type="match status" value="1"/>
</dbReference>
<feature type="compositionally biased region" description="Acidic residues" evidence="1">
    <location>
        <begin position="513"/>
        <end position="528"/>
    </location>
</feature>
<feature type="compositionally biased region" description="Low complexity" evidence="1">
    <location>
        <begin position="325"/>
        <end position="349"/>
    </location>
</feature>
<feature type="compositionally biased region" description="Basic and acidic residues" evidence="1">
    <location>
        <begin position="726"/>
        <end position="740"/>
    </location>
</feature>
<feature type="region of interest" description="Disordered" evidence="1">
    <location>
        <begin position="1047"/>
        <end position="1116"/>
    </location>
</feature>
<feature type="region of interest" description="Disordered" evidence="1">
    <location>
        <begin position="1133"/>
        <end position="1194"/>
    </location>
</feature>
<sequence>MLHSSCTPCCFPGTRMLLPRTATTSPSLASHLQCAASPALRPRFADAVLTSTFLASNSRPAHQPAALHASNLNENGSSTGILMQADQQQQQQQPSQPPKKRGRKPKHASVDVKAEMQPGPKVSQGRQRAGRRTSEPGAAGIDGKKKRLPRSARRSNSVAADTLSNDGRTQPSDEHADQAHNIPVIPLPPPPEHAAASAGPGFEEGSGHRGGSAAHKLAAAADAARLSFGLPTKRWSARRQRRALERGRLPWGMSPCLQDEQLLNKAMQLVYSGGPKEGSSDDPALANVCKSIPFLANNSADWVGWGNRISVRTSEGSGTVGRGTASNSSSSSNVGHAPSSGSRNSSSGSSREEGLTAAGNMLPCPPRFIGPVEVKPITGKGWGLVATDIIEPGEAVLVSEPLIAACSMQSGQPPSPLVLLPWLQRLQRELPEEHPARVALHALWHGKVQGDANGSSSSSSSSSSSRSERGITRASSRRDGVMGEGKKSSRSDGRGRAGRALVRVPDIVSWEVAPEDEEEGWQEEEEEKGQEHDKAFGRGQGSRNGAFRSSEGADGKVKGSDEGARGEDLGEAELQGLLLHNVFGDRSEDPAAALCRGDGSHALIGIWPEFSLINHACLPNAAHVLLGGRMVVRAIAPIMPNQEITVNYLGHAALAPYVSRQEELQGIHGFSCTCARCRVELSLLRELGGTLEEVCVESAMLQGELQEVVPHIQQMGRQQGLQQRRQQQEHAEAKHQHGAADDGGGVQGGQHLSWAAVHEHLQELHSAAVVLRQHLLQKVGRVATLEASHPHKRLYVLAAAFDVYNTLFDIRQVLAAHATAIPSPEASTSGPPRPVAPGPHFSLGSVEVLQQMVELVEVCLPGSDLHTLLSAQLAQQSALRYGVSDSRMLSAECTCVNGHMLRYGPCTTPVIDGLVDAGLEVLARASPFHLSALQAVGAAPDTADAPAAAAAADKDAADAPAPAAAAADKDDDGGGTVDGTKGRTKADPHDPAVELHDGTQPLSQDGMQPLTRDVAQSLPQDGMQSLPQDGMEPLSQDGAQPLSRDVAQSLPQDGTQPPPRDGMQPPPGVVVLLPSWLRDARDPEASRGRSSMRSFRRGPPGASAKGASGQGAARDASLDTMLEGLLLQPIVGALPSSDPASNNLRTSRSARGSETQYHRQRQQQQAEDEQDDEEDEEEEDRIKEQDDWKKLWRA</sequence>
<dbReference type="SUPFAM" id="SSF82199">
    <property type="entry name" value="SET domain"/>
    <property type="match status" value="1"/>
</dbReference>
<dbReference type="CDD" id="cd20071">
    <property type="entry name" value="SET_SMYD"/>
    <property type="match status" value="1"/>
</dbReference>
<feature type="region of interest" description="Disordered" evidence="1">
    <location>
        <begin position="85"/>
        <end position="216"/>
    </location>
</feature>
<dbReference type="EMBL" id="MU069456">
    <property type="protein sequence ID" value="KAF5842743.1"/>
    <property type="molecule type" value="Genomic_DNA"/>
</dbReference>
<feature type="region of interest" description="Disordered" evidence="1">
    <location>
        <begin position="716"/>
        <end position="749"/>
    </location>
</feature>
<feature type="compositionally biased region" description="Low complexity" evidence="1">
    <location>
        <begin position="455"/>
        <end position="465"/>
    </location>
</feature>
<keyword evidence="4" id="KW-1185">Reference proteome</keyword>
<reference evidence="3" key="1">
    <citation type="submission" date="2017-08" db="EMBL/GenBank/DDBJ databases">
        <authorList>
            <person name="Polle J.E."/>
            <person name="Barry K."/>
            <person name="Cushman J."/>
            <person name="Schmutz J."/>
            <person name="Tran D."/>
            <person name="Hathwaick L.T."/>
            <person name="Yim W.C."/>
            <person name="Jenkins J."/>
            <person name="Mckie-Krisberg Z.M."/>
            <person name="Prochnik S."/>
            <person name="Lindquist E."/>
            <person name="Dockter R.B."/>
            <person name="Adam C."/>
            <person name="Molina H."/>
            <person name="Bunkerborg J."/>
            <person name="Jin E."/>
            <person name="Buchheim M."/>
            <person name="Magnuson J."/>
        </authorList>
    </citation>
    <scope>NUCLEOTIDE SEQUENCE</scope>
    <source>
        <strain evidence="3">CCAP 19/18</strain>
    </source>
</reference>
<feature type="compositionally biased region" description="Basic and acidic residues" evidence="1">
    <location>
        <begin position="466"/>
        <end position="495"/>
    </location>
</feature>
<accession>A0ABQ7H7A7</accession>
<dbReference type="InterPro" id="IPR046341">
    <property type="entry name" value="SET_dom_sf"/>
</dbReference>
<feature type="region of interest" description="Disordered" evidence="1">
    <location>
        <begin position="313"/>
        <end position="362"/>
    </location>
</feature>
<evidence type="ECO:0000313" key="3">
    <source>
        <dbReference type="EMBL" id="KAF5842743.1"/>
    </source>
</evidence>
<organism evidence="3 4">
    <name type="scientific">Dunaliella salina</name>
    <name type="common">Green alga</name>
    <name type="synonym">Protococcus salinus</name>
    <dbReference type="NCBI Taxonomy" id="3046"/>
    <lineage>
        <taxon>Eukaryota</taxon>
        <taxon>Viridiplantae</taxon>
        <taxon>Chlorophyta</taxon>
        <taxon>core chlorophytes</taxon>
        <taxon>Chlorophyceae</taxon>
        <taxon>CS clade</taxon>
        <taxon>Chlamydomonadales</taxon>
        <taxon>Dunaliellaceae</taxon>
        <taxon>Dunaliella</taxon>
    </lineage>
</organism>
<feature type="compositionally biased region" description="Polar residues" evidence="1">
    <location>
        <begin position="1138"/>
        <end position="1155"/>
    </location>
</feature>
<feature type="region of interest" description="Disordered" evidence="1">
    <location>
        <begin position="947"/>
        <end position="1007"/>
    </location>
</feature>
<evidence type="ECO:0000259" key="2">
    <source>
        <dbReference type="PROSITE" id="PS50280"/>
    </source>
</evidence>
<protein>
    <recommendedName>
        <fullName evidence="2">SET domain-containing protein</fullName>
    </recommendedName>
</protein>
<dbReference type="PANTHER" id="PTHR47643">
    <property type="entry name" value="TPR DOMAIN PROTEIN (AFU_ORTHOLOGUE AFUA_5G12710)"/>
    <property type="match status" value="1"/>
</dbReference>
<feature type="compositionally biased region" description="Basic and acidic residues" evidence="1">
    <location>
        <begin position="980"/>
        <end position="997"/>
    </location>
</feature>
<feature type="compositionally biased region" description="Basic residues" evidence="1">
    <location>
        <begin position="98"/>
        <end position="107"/>
    </location>
</feature>
<feature type="compositionally biased region" description="Basic and acidic residues" evidence="1">
    <location>
        <begin position="551"/>
        <end position="566"/>
    </location>
</feature>
<dbReference type="Pfam" id="PF00856">
    <property type="entry name" value="SET"/>
    <property type="match status" value="1"/>
</dbReference>
<dbReference type="PROSITE" id="PS50280">
    <property type="entry name" value="SET"/>
    <property type="match status" value="1"/>
</dbReference>
<dbReference type="InterPro" id="IPR053209">
    <property type="entry name" value="Gramillin-biosynth_MTr"/>
</dbReference>
<gene>
    <name evidence="3" type="ORF">DUNSADRAFT_5510</name>
</gene>
<feature type="compositionally biased region" description="Low complexity" evidence="1">
    <location>
        <begin position="716"/>
        <end position="725"/>
    </location>
</feature>
<feature type="compositionally biased region" description="Basic and acidic residues" evidence="1">
    <location>
        <begin position="1078"/>
        <end position="1087"/>
    </location>
</feature>
<comment type="caution">
    <text evidence="3">The sequence shown here is derived from an EMBL/GenBank/DDBJ whole genome shotgun (WGS) entry which is preliminary data.</text>
</comment>
<proteinExistence type="predicted"/>
<evidence type="ECO:0000313" key="4">
    <source>
        <dbReference type="Proteomes" id="UP000815325"/>
    </source>
</evidence>
<evidence type="ECO:0000256" key="1">
    <source>
        <dbReference type="SAM" id="MobiDB-lite"/>
    </source>
</evidence>
<dbReference type="PANTHER" id="PTHR47643:SF2">
    <property type="entry name" value="TPR DOMAIN PROTEIN (AFU_ORTHOLOGUE AFUA_5G12710)"/>
    <property type="match status" value="1"/>
</dbReference>
<feature type="compositionally biased region" description="Low complexity" evidence="1">
    <location>
        <begin position="1088"/>
        <end position="1113"/>
    </location>
</feature>
<feature type="compositionally biased region" description="Acidic residues" evidence="1">
    <location>
        <begin position="1166"/>
        <end position="1179"/>
    </location>
</feature>